<dbReference type="GO" id="GO:0008236">
    <property type="term" value="F:serine-type peptidase activity"/>
    <property type="evidence" value="ECO:0007669"/>
    <property type="project" value="UniProtKB-KW"/>
</dbReference>
<keyword evidence="11" id="KW-1185">Reference proteome</keyword>
<comment type="similarity">
    <text evidence="1">Belongs to the peptidase S66 family.</text>
</comment>
<evidence type="ECO:0000256" key="2">
    <source>
        <dbReference type="ARBA" id="ARBA00022645"/>
    </source>
</evidence>
<dbReference type="OrthoDB" id="9807329at2"/>
<reference evidence="10" key="1">
    <citation type="submission" date="2018-06" db="EMBL/GenBank/DDBJ databases">
        <title>Paenibacillus xerothermodurans sp. nov. an extremely dry heat resistant spore forming bacterium isolated from the soil of Cape Canaveral, Florida.</title>
        <authorList>
            <person name="Seuylemezian A."/>
            <person name="Kaur N."/>
            <person name="Patil P."/>
            <person name="Patil P."/>
            <person name="Mayilraj S."/>
            <person name="Vaishampayan P."/>
        </authorList>
    </citation>
    <scope>NUCLEOTIDE SEQUENCE [LARGE SCALE GENOMIC DNA]</scope>
    <source>
        <strain evidence="10">ATCC 27380</strain>
    </source>
</reference>
<evidence type="ECO:0000256" key="3">
    <source>
        <dbReference type="ARBA" id="ARBA00022670"/>
    </source>
</evidence>
<dbReference type="InterPro" id="IPR003507">
    <property type="entry name" value="S66_fam"/>
</dbReference>
<evidence type="ECO:0000259" key="8">
    <source>
        <dbReference type="Pfam" id="PF02016"/>
    </source>
</evidence>
<name>A0A2W1NJ61_PAEXE</name>
<evidence type="ECO:0000256" key="6">
    <source>
        <dbReference type="PIRSR" id="PIRSR028757-1"/>
    </source>
</evidence>
<evidence type="ECO:0000313" key="10">
    <source>
        <dbReference type="EMBL" id="PZE19565.1"/>
    </source>
</evidence>
<dbReference type="SUPFAM" id="SSF52317">
    <property type="entry name" value="Class I glutamine amidotransferase-like"/>
    <property type="match status" value="1"/>
</dbReference>
<dbReference type="SUPFAM" id="SSF141986">
    <property type="entry name" value="LD-carboxypeptidase A C-terminal domain-like"/>
    <property type="match status" value="1"/>
</dbReference>
<evidence type="ECO:0000259" key="9">
    <source>
        <dbReference type="Pfam" id="PF17676"/>
    </source>
</evidence>
<dbReference type="Pfam" id="PF02016">
    <property type="entry name" value="Peptidase_S66"/>
    <property type="match status" value="1"/>
</dbReference>
<dbReference type="InterPro" id="IPR040449">
    <property type="entry name" value="Peptidase_S66_N"/>
</dbReference>
<evidence type="ECO:0000313" key="11">
    <source>
        <dbReference type="Proteomes" id="UP000214746"/>
    </source>
</evidence>
<feature type="active site" description="Nucleophile" evidence="6">
    <location>
        <position position="110"/>
    </location>
</feature>
<feature type="active site" description="Charge relay system" evidence="6">
    <location>
        <position position="209"/>
    </location>
</feature>
<feature type="active site" description="Charge relay system" evidence="6">
    <location>
        <position position="276"/>
    </location>
</feature>
<dbReference type="Pfam" id="PF17676">
    <property type="entry name" value="Peptidase_S66C"/>
    <property type="match status" value="1"/>
</dbReference>
<accession>A0A2W1NJ61</accession>
<protein>
    <submittedName>
        <fullName evidence="10">LD-carboxypeptidase</fullName>
    </submittedName>
</protein>
<dbReference type="Proteomes" id="UP000214746">
    <property type="component" value="Unassembled WGS sequence"/>
</dbReference>
<comment type="caution">
    <text evidence="10">The sequence shown here is derived from an EMBL/GenBank/DDBJ whole genome shotgun (WGS) entry which is preliminary data.</text>
</comment>
<dbReference type="CDD" id="cd07025">
    <property type="entry name" value="Peptidase_S66"/>
    <property type="match status" value="1"/>
</dbReference>
<keyword evidence="2" id="KW-0121">Carboxypeptidase</keyword>
<feature type="compositionally biased region" description="Polar residues" evidence="7">
    <location>
        <begin position="303"/>
        <end position="314"/>
    </location>
</feature>
<keyword evidence="3" id="KW-0645">Protease</keyword>
<dbReference type="InterPro" id="IPR040921">
    <property type="entry name" value="Peptidase_S66C"/>
</dbReference>
<sequence length="326" mass="36149">MAIRPPMLQRGDTIGIVTLGSPLDAEVINERVAYLRNLGFNVILGRYVYASNGFLAGTAEQRARDLMDMFENPQVKLILPTRGGVGVADILPHLNYERIRRNPKLISGYSDITILLNVLYQYANLITLQSLMLIDFRPDTPPYNFNQFFAATSTLSVNRRIENPPDIPQVSRVPGNVTGPVVGGNLTSFVDTLGTPYEIDTRGRILLIEETHEPTNRVYRFMNHLRLAGKFDDCIGIIMGQCTGCPAAYGVSYEELINNFVVPLGKPLMTNLTAAHGVYKASVPIGAIVNMNTVNNTLTQIEPTVSPANHFPQQRNRRGQSESRMT</sequence>
<feature type="domain" description="LD-carboxypeptidase C-terminal" evidence="9">
    <location>
        <begin position="178"/>
        <end position="290"/>
    </location>
</feature>
<dbReference type="EMBL" id="NHRJ02000015">
    <property type="protein sequence ID" value="PZE19565.1"/>
    <property type="molecule type" value="Genomic_DNA"/>
</dbReference>
<evidence type="ECO:0000256" key="5">
    <source>
        <dbReference type="ARBA" id="ARBA00022825"/>
    </source>
</evidence>
<dbReference type="GO" id="GO:0004180">
    <property type="term" value="F:carboxypeptidase activity"/>
    <property type="evidence" value="ECO:0007669"/>
    <property type="project" value="UniProtKB-KW"/>
</dbReference>
<dbReference type="PIRSF" id="PIRSF028757">
    <property type="entry name" value="LD-carboxypeptidase"/>
    <property type="match status" value="1"/>
</dbReference>
<organism evidence="10 11">
    <name type="scientific">Paenibacillus xerothermodurans</name>
    <dbReference type="NCBI Taxonomy" id="1977292"/>
    <lineage>
        <taxon>Bacteria</taxon>
        <taxon>Bacillati</taxon>
        <taxon>Bacillota</taxon>
        <taxon>Bacilli</taxon>
        <taxon>Bacillales</taxon>
        <taxon>Paenibacillaceae</taxon>
        <taxon>Paenibacillus</taxon>
    </lineage>
</organism>
<dbReference type="Gene3D" id="3.40.50.10740">
    <property type="entry name" value="Class I glutamine amidotransferase-like"/>
    <property type="match status" value="1"/>
</dbReference>
<gene>
    <name evidence="10" type="ORF">CBW46_017760</name>
</gene>
<dbReference type="PANTHER" id="PTHR30237">
    <property type="entry name" value="MURAMOYLTETRAPEPTIDE CARBOXYPEPTIDASE"/>
    <property type="match status" value="1"/>
</dbReference>
<dbReference type="InterPro" id="IPR029062">
    <property type="entry name" value="Class_I_gatase-like"/>
</dbReference>
<dbReference type="InterPro" id="IPR027461">
    <property type="entry name" value="Carboxypeptidase_A_C_sf"/>
</dbReference>
<evidence type="ECO:0000256" key="1">
    <source>
        <dbReference type="ARBA" id="ARBA00010233"/>
    </source>
</evidence>
<feature type="domain" description="LD-carboxypeptidase N-terminal" evidence="8">
    <location>
        <begin position="14"/>
        <end position="128"/>
    </location>
</feature>
<evidence type="ECO:0000256" key="4">
    <source>
        <dbReference type="ARBA" id="ARBA00022801"/>
    </source>
</evidence>
<keyword evidence="5" id="KW-0720">Serine protease</keyword>
<dbReference type="PANTHER" id="PTHR30237:SF2">
    <property type="entry name" value="MUREIN TETRAPEPTIDE CARBOXYPEPTIDASE"/>
    <property type="match status" value="1"/>
</dbReference>
<dbReference type="AlphaFoldDB" id="A0A2W1NJ61"/>
<dbReference type="InterPro" id="IPR027478">
    <property type="entry name" value="LdcA_N"/>
</dbReference>
<dbReference type="GO" id="GO:0006508">
    <property type="term" value="P:proteolysis"/>
    <property type="evidence" value="ECO:0007669"/>
    <property type="project" value="UniProtKB-KW"/>
</dbReference>
<evidence type="ECO:0000256" key="7">
    <source>
        <dbReference type="SAM" id="MobiDB-lite"/>
    </source>
</evidence>
<dbReference type="Gene3D" id="3.50.30.60">
    <property type="entry name" value="LD-carboxypeptidase A C-terminal domain-like"/>
    <property type="match status" value="1"/>
</dbReference>
<proteinExistence type="inferred from homology"/>
<keyword evidence="4" id="KW-0378">Hydrolase</keyword>
<feature type="region of interest" description="Disordered" evidence="7">
    <location>
        <begin position="303"/>
        <end position="326"/>
    </location>
</feature>
<dbReference type="RefSeq" id="WP_089201310.1">
    <property type="nucleotide sequence ID" value="NZ_NHRJ02000015.1"/>
</dbReference>